<feature type="transmembrane region" description="Helical" evidence="1">
    <location>
        <begin position="237"/>
        <end position="257"/>
    </location>
</feature>
<reference evidence="2 3" key="1">
    <citation type="submission" date="2017-10" db="EMBL/GenBank/DDBJ databases">
        <title>Extensive intraspecific genome diversity in a model arbuscular mycorrhizal fungus.</title>
        <authorList>
            <person name="Chen E.C.H."/>
            <person name="Morin E."/>
            <person name="Baudet D."/>
            <person name="Noel J."/>
            <person name="Ndikumana S."/>
            <person name="Charron P."/>
            <person name="St-Onge C."/>
            <person name="Giorgi J."/>
            <person name="Grigoriev I.V."/>
            <person name="Roux C."/>
            <person name="Martin F.M."/>
            <person name="Corradi N."/>
        </authorList>
    </citation>
    <scope>NUCLEOTIDE SEQUENCE [LARGE SCALE GENOMIC DNA]</scope>
    <source>
        <strain evidence="2 3">A1</strain>
    </source>
</reference>
<dbReference type="AlphaFoldDB" id="A0A2N0QZY8"/>
<feature type="transmembrane region" description="Helical" evidence="1">
    <location>
        <begin position="113"/>
        <end position="130"/>
    </location>
</feature>
<keyword evidence="1" id="KW-1133">Transmembrane helix</keyword>
<dbReference type="VEuPathDB" id="FungiDB:RhiirA1_473824"/>
<feature type="transmembrane region" description="Helical" evidence="1">
    <location>
        <begin position="203"/>
        <end position="225"/>
    </location>
</feature>
<comment type="caution">
    <text evidence="2">The sequence shown here is derived from an EMBL/GenBank/DDBJ whole genome shotgun (WGS) entry which is preliminary data.</text>
</comment>
<evidence type="ECO:0000313" key="3">
    <source>
        <dbReference type="Proteomes" id="UP000232688"/>
    </source>
</evidence>
<reference evidence="2 3" key="2">
    <citation type="submission" date="2017-10" db="EMBL/GenBank/DDBJ databases">
        <title>Genome analyses suggest a sexual origin of heterokaryosis in a supposedly ancient asexual fungus.</title>
        <authorList>
            <person name="Corradi N."/>
            <person name="Sedzielewska K."/>
            <person name="Noel J."/>
            <person name="Charron P."/>
            <person name="Farinelli L."/>
            <person name="Marton T."/>
            <person name="Kruger M."/>
            <person name="Pelin A."/>
            <person name="Brachmann A."/>
            <person name="Corradi N."/>
        </authorList>
    </citation>
    <scope>NUCLEOTIDE SEQUENCE [LARGE SCALE GENOMIC DNA]</scope>
    <source>
        <strain evidence="2 3">A1</strain>
    </source>
</reference>
<gene>
    <name evidence="2" type="ORF">RhiirA1_473824</name>
</gene>
<keyword evidence="1" id="KW-0812">Transmembrane</keyword>
<proteinExistence type="predicted"/>
<organism evidence="2 3">
    <name type="scientific">Rhizophagus irregularis</name>
    <dbReference type="NCBI Taxonomy" id="588596"/>
    <lineage>
        <taxon>Eukaryota</taxon>
        <taxon>Fungi</taxon>
        <taxon>Fungi incertae sedis</taxon>
        <taxon>Mucoromycota</taxon>
        <taxon>Glomeromycotina</taxon>
        <taxon>Glomeromycetes</taxon>
        <taxon>Glomerales</taxon>
        <taxon>Glomeraceae</taxon>
        <taxon>Rhizophagus</taxon>
    </lineage>
</organism>
<dbReference type="EMBL" id="LLXH01002108">
    <property type="protein sequence ID" value="PKC56560.1"/>
    <property type="molecule type" value="Genomic_DNA"/>
</dbReference>
<feature type="transmembrane region" description="Helical" evidence="1">
    <location>
        <begin position="76"/>
        <end position="93"/>
    </location>
</feature>
<feature type="transmembrane region" description="Helical" evidence="1">
    <location>
        <begin position="44"/>
        <end position="64"/>
    </location>
</feature>
<accession>A0A2N0QZY8</accession>
<feature type="transmembrane region" description="Helical" evidence="1">
    <location>
        <begin position="263"/>
        <end position="280"/>
    </location>
</feature>
<feature type="transmembrane region" description="Helical" evidence="1">
    <location>
        <begin position="136"/>
        <end position="156"/>
    </location>
</feature>
<dbReference type="Proteomes" id="UP000232688">
    <property type="component" value="Unassembled WGS sequence"/>
</dbReference>
<dbReference type="VEuPathDB" id="FungiDB:RhiirFUN_000214"/>
<evidence type="ECO:0000256" key="1">
    <source>
        <dbReference type="SAM" id="Phobius"/>
    </source>
</evidence>
<protein>
    <submittedName>
        <fullName evidence="2">Uncharacterized protein</fullName>
    </submittedName>
</protein>
<keyword evidence="1" id="KW-0472">Membrane</keyword>
<evidence type="ECO:0000313" key="2">
    <source>
        <dbReference type="EMBL" id="PKC56560.1"/>
    </source>
</evidence>
<name>A0A2N0QZY8_9GLOM</name>
<feature type="transmembrane region" description="Helical" evidence="1">
    <location>
        <begin position="168"/>
        <end position="191"/>
    </location>
</feature>
<dbReference type="VEuPathDB" id="FungiDB:FUN_010909"/>
<sequence>MNNYQEIKKQRFYGSIFESIIFGNGIKHRIIKRKANEISNFSKFIIWNTVFFSFFPLASASVASFVDTNYEPNTDLYDAILNTFFPIFFVVLLNASGKSGSIKNVILPFLDDVLYNMITWMIPLIVSFAYDDLMSIKIFSIINMCLHVFFAVLAIIRWEKVVVDGRLIFSYVFSFLIFFPVLVIPIFWIIIITHKHTLDSISIIFVTLFGICLVVFMIAFTITFVKDRFDNTMIDKVLYSLFIICFYAPNILQTLLIALSWPINFYFVKACVFILVLSLTRNVSYYADKVPGDFLATSTTITQCIIRNLTKEKFEDILKGTQISMEEMHKIQKTMQTKIDEMQTTIQMTTDMQKTMQMKIDEIQKTMNENKSIN</sequence>